<dbReference type="InterPro" id="IPR004638">
    <property type="entry name" value="EmrB-like"/>
</dbReference>
<evidence type="ECO:0000256" key="2">
    <source>
        <dbReference type="ARBA" id="ARBA00008537"/>
    </source>
</evidence>
<dbReference type="PATRIC" id="fig|1280952.3.peg.3401"/>
<dbReference type="AlphaFoldDB" id="A0A059F6N1"/>
<dbReference type="SUPFAM" id="SSF103473">
    <property type="entry name" value="MFS general substrate transporter"/>
    <property type="match status" value="1"/>
</dbReference>
<dbReference type="GO" id="GO:0022857">
    <property type="term" value="F:transmembrane transporter activity"/>
    <property type="evidence" value="ECO:0007669"/>
    <property type="project" value="InterPro"/>
</dbReference>
<comment type="subcellular location">
    <subcellularLocation>
        <location evidence="1">Cell membrane</location>
        <topology evidence="1">Multi-pass membrane protein</topology>
    </subcellularLocation>
</comment>
<evidence type="ECO:0000256" key="6">
    <source>
        <dbReference type="ARBA" id="ARBA00022989"/>
    </source>
</evidence>
<dbReference type="InterPro" id="IPR020846">
    <property type="entry name" value="MFS_dom"/>
</dbReference>
<sequence length="562" mass="59859">MSSTAAASGTLPAGDNQAHQTQTHEIPAMAGSAVRRRFAQFGPQYRWMLLGAMLTGSLATMLAATTINVALPAIIGAFGLGQDQAQWMSTAFLASSTIAMLANAWAMHTYGPRATYVAGMCLFIVGSLLGAVSTSLEMLILSRALQGISAGLLQPMSMFLIFQTFPDNQRGTAMGIFSIGVVLAPAFGPALGGIAVDLASWRLVFVATLPLAFVALSVAPFLMPSGEDPNVRTRPPLDWQGLGLLTLAVVSLLSAFAGANRDGWDSDITYLKFAIGLICGVSFVLWELRHPFPALNPAIFTYRQFWSAGLIISATGIAIYSSTYLIPLFVQMVQHYSPTAAGVMMIPAGLAMVVGFPIAGRLTDRMDARYLLGFGILCFAAAAYLLAGVTALTPYWVLVGWIFLSRVGISFCMPPANTTAVRASPPHLLASATGGVSFLMQVGGAFGVNLLAILLQRRLIFHGEHLSAAMNESNPEMLYQHALFAQELERSGMATLPAFQNAFGVIARQVSAEAQVLAFRDCFHVVAIWFVLVFCALFLMPKPKLQGPAPPVARMAVNPEAA</sequence>
<dbReference type="PROSITE" id="PS50850">
    <property type="entry name" value="MFS"/>
    <property type="match status" value="1"/>
</dbReference>
<feature type="transmembrane region" description="Helical" evidence="9">
    <location>
        <begin position="523"/>
        <end position="540"/>
    </location>
</feature>
<dbReference type="STRING" id="1280952.HJA_17008"/>
<keyword evidence="5 9" id="KW-0812">Transmembrane</keyword>
<feature type="region of interest" description="Disordered" evidence="8">
    <location>
        <begin position="1"/>
        <end position="21"/>
    </location>
</feature>
<feature type="transmembrane region" description="Helical" evidence="9">
    <location>
        <begin position="174"/>
        <end position="195"/>
    </location>
</feature>
<reference evidence="11 12" key="1">
    <citation type="journal article" date="2014" name="Antonie Van Leeuwenhoek">
        <title>Hyphomonas beringensis sp. nov. and Hyphomonas chukchiensis sp. nov., isolated from surface seawater of the Bering Sea and Chukchi Sea.</title>
        <authorList>
            <person name="Li C."/>
            <person name="Lai Q."/>
            <person name="Li G."/>
            <person name="Dong C."/>
            <person name="Wang J."/>
            <person name="Liao Y."/>
            <person name="Shao Z."/>
        </authorList>
    </citation>
    <scope>NUCLEOTIDE SEQUENCE [LARGE SCALE GENOMIC DNA]</scope>
    <source>
        <strain evidence="11 12">VP2</strain>
    </source>
</reference>
<dbReference type="InterPro" id="IPR036259">
    <property type="entry name" value="MFS_trans_sf"/>
</dbReference>
<evidence type="ECO:0000313" key="12">
    <source>
        <dbReference type="Proteomes" id="UP000024816"/>
    </source>
</evidence>
<dbReference type="NCBIfam" id="TIGR00711">
    <property type="entry name" value="efflux_EmrB"/>
    <property type="match status" value="1"/>
</dbReference>
<feature type="transmembrane region" description="Helical" evidence="9">
    <location>
        <begin position="336"/>
        <end position="358"/>
    </location>
</feature>
<feature type="transmembrane region" description="Helical" evidence="9">
    <location>
        <begin position="308"/>
        <end position="330"/>
    </location>
</feature>
<dbReference type="PANTHER" id="PTHR42718">
    <property type="entry name" value="MAJOR FACILITATOR SUPERFAMILY MULTIDRUG TRANSPORTER MFSC"/>
    <property type="match status" value="1"/>
</dbReference>
<evidence type="ECO:0000256" key="8">
    <source>
        <dbReference type="SAM" id="MobiDB-lite"/>
    </source>
</evidence>
<accession>A0A059F6N1</accession>
<dbReference type="RefSeq" id="WP_241764394.1">
    <property type="nucleotide sequence ID" value="NZ_ARYJ01000019.1"/>
</dbReference>
<dbReference type="PANTHER" id="PTHR42718:SF9">
    <property type="entry name" value="MAJOR FACILITATOR SUPERFAMILY MULTIDRUG TRANSPORTER MFSC"/>
    <property type="match status" value="1"/>
</dbReference>
<dbReference type="InterPro" id="IPR005829">
    <property type="entry name" value="Sugar_transporter_CS"/>
</dbReference>
<keyword evidence="4" id="KW-1003">Cell membrane</keyword>
<comment type="caution">
    <text evidence="11">The sequence shown here is derived from an EMBL/GenBank/DDBJ whole genome shotgun (WGS) entry which is preliminary data.</text>
</comment>
<evidence type="ECO:0000256" key="9">
    <source>
        <dbReference type="SAM" id="Phobius"/>
    </source>
</evidence>
<keyword evidence="6 9" id="KW-1133">Transmembrane helix</keyword>
<evidence type="ECO:0000256" key="4">
    <source>
        <dbReference type="ARBA" id="ARBA00022475"/>
    </source>
</evidence>
<evidence type="ECO:0000259" key="10">
    <source>
        <dbReference type="PROSITE" id="PS50850"/>
    </source>
</evidence>
<feature type="transmembrane region" description="Helical" evidence="9">
    <location>
        <begin position="45"/>
        <end position="75"/>
    </location>
</feature>
<comment type="similarity">
    <text evidence="2">Belongs to the major facilitator superfamily. EmrB family.</text>
</comment>
<dbReference type="InterPro" id="IPR011701">
    <property type="entry name" value="MFS"/>
</dbReference>
<dbReference type="Proteomes" id="UP000024816">
    <property type="component" value="Unassembled WGS sequence"/>
</dbReference>
<proteinExistence type="inferred from homology"/>
<feature type="transmembrane region" description="Helical" evidence="9">
    <location>
        <begin position="87"/>
        <end position="107"/>
    </location>
</feature>
<evidence type="ECO:0000313" key="11">
    <source>
        <dbReference type="EMBL" id="KCZ83312.1"/>
    </source>
</evidence>
<dbReference type="Pfam" id="PF07690">
    <property type="entry name" value="MFS_1"/>
    <property type="match status" value="1"/>
</dbReference>
<dbReference type="Gene3D" id="1.20.1720.10">
    <property type="entry name" value="Multidrug resistance protein D"/>
    <property type="match status" value="1"/>
</dbReference>
<dbReference type="EMBL" id="ARYJ01000019">
    <property type="protein sequence ID" value="KCZ83312.1"/>
    <property type="molecule type" value="Genomic_DNA"/>
</dbReference>
<evidence type="ECO:0000256" key="7">
    <source>
        <dbReference type="ARBA" id="ARBA00023136"/>
    </source>
</evidence>
<protein>
    <submittedName>
        <fullName evidence="11">EmrB/QacA family drug resistance transporter</fullName>
    </submittedName>
</protein>
<keyword evidence="12" id="KW-1185">Reference proteome</keyword>
<name>A0A059F6N1_9PROT</name>
<feature type="transmembrane region" description="Helical" evidence="9">
    <location>
        <begin position="428"/>
        <end position="455"/>
    </location>
</feature>
<gene>
    <name evidence="11" type="ORF">HJA_17008</name>
</gene>
<feature type="domain" description="Major facilitator superfamily (MFS) profile" evidence="10">
    <location>
        <begin position="49"/>
        <end position="544"/>
    </location>
</feature>
<feature type="transmembrane region" description="Helical" evidence="9">
    <location>
        <begin position="242"/>
        <end position="258"/>
    </location>
</feature>
<keyword evidence="7 9" id="KW-0472">Membrane</keyword>
<evidence type="ECO:0000256" key="1">
    <source>
        <dbReference type="ARBA" id="ARBA00004651"/>
    </source>
</evidence>
<organism evidence="11 12">
    <name type="scientific">Hyphomonas jannaschiana VP2</name>
    <dbReference type="NCBI Taxonomy" id="1280952"/>
    <lineage>
        <taxon>Bacteria</taxon>
        <taxon>Pseudomonadati</taxon>
        <taxon>Pseudomonadota</taxon>
        <taxon>Alphaproteobacteria</taxon>
        <taxon>Hyphomonadales</taxon>
        <taxon>Hyphomonadaceae</taxon>
        <taxon>Hyphomonas</taxon>
    </lineage>
</organism>
<evidence type="ECO:0000256" key="3">
    <source>
        <dbReference type="ARBA" id="ARBA00022448"/>
    </source>
</evidence>
<dbReference type="Gene3D" id="1.20.1250.20">
    <property type="entry name" value="MFS general substrate transporter like domains"/>
    <property type="match status" value="1"/>
</dbReference>
<feature type="transmembrane region" description="Helical" evidence="9">
    <location>
        <begin position="370"/>
        <end position="389"/>
    </location>
</feature>
<dbReference type="PROSITE" id="PS00217">
    <property type="entry name" value="SUGAR_TRANSPORT_2"/>
    <property type="match status" value="1"/>
</dbReference>
<dbReference type="eggNOG" id="COG2814">
    <property type="taxonomic scope" value="Bacteria"/>
</dbReference>
<feature type="transmembrane region" description="Helical" evidence="9">
    <location>
        <begin position="201"/>
        <end position="222"/>
    </location>
</feature>
<feature type="transmembrane region" description="Helical" evidence="9">
    <location>
        <begin position="144"/>
        <end position="162"/>
    </location>
</feature>
<feature type="transmembrane region" description="Helical" evidence="9">
    <location>
        <begin position="114"/>
        <end position="132"/>
    </location>
</feature>
<dbReference type="GO" id="GO:0005886">
    <property type="term" value="C:plasma membrane"/>
    <property type="evidence" value="ECO:0007669"/>
    <property type="project" value="UniProtKB-SubCell"/>
</dbReference>
<keyword evidence="3" id="KW-0813">Transport</keyword>
<evidence type="ECO:0000256" key="5">
    <source>
        <dbReference type="ARBA" id="ARBA00022692"/>
    </source>
</evidence>